<keyword evidence="3" id="KW-0233">DNA recombination</keyword>
<dbReference type="GO" id="GO:0006310">
    <property type="term" value="P:DNA recombination"/>
    <property type="evidence" value="ECO:0007669"/>
    <property type="project" value="UniProtKB-KW"/>
</dbReference>
<dbReference type="PROSITE" id="PS51898">
    <property type="entry name" value="TYR_RECOMBINASE"/>
    <property type="match status" value="1"/>
</dbReference>
<evidence type="ECO:0000256" key="3">
    <source>
        <dbReference type="ARBA" id="ARBA00023172"/>
    </source>
</evidence>
<sequence>MRNRISAPVPWRESINGWTDTLKAAGLSAQTIKSRRYKMVHLATLLMPDGPEDVATERIVHVFAEQQWKPETLKAYRNTIASFFRWLRKSGRRNDDPSLDVPRVKKPRAHPRPCPDKYIRAAMEMATPSERLMIRLGAECGLRRGEIAAVHSDDVVADSIGHSLIVRGKGDKQRIVPLPDDLATAVMDARGYLFPGRFGGHVEESYIGDHVSHLLPAGYAAHTLRHRFATTAYAATHDLFVVAELLGHESVETTEHYVAMPDGRLREATAAVRLDV</sequence>
<dbReference type="PANTHER" id="PTHR30349:SF64">
    <property type="entry name" value="PROPHAGE INTEGRASE INTD-RELATED"/>
    <property type="match status" value="1"/>
</dbReference>
<proteinExistence type="inferred from homology"/>
<evidence type="ECO:0000256" key="4">
    <source>
        <dbReference type="PROSITE-ProRule" id="PRU01248"/>
    </source>
</evidence>
<dbReference type="GO" id="GO:0003677">
    <property type="term" value="F:DNA binding"/>
    <property type="evidence" value="ECO:0007669"/>
    <property type="project" value="UniProtKB-UniRule"/>
</dbReference>
<protein>
    <submittedName>
        <fullName evidence="7">Phage family integrase/recombinase protein</fullName>
    </submittedName>
</protein>
<dbReference type="EMBL" id="CYYI01000005">
    <property type="protein sequence ID" value="CUN85749.1"/>
    <property type="molecule type" value="Genomic_DNA"/>
</dbReference>
<comment type="similarity">
    <text evidence="1">Belongs to the 'phage' integrase family.</text>
</comment>
<dbReference type="SUPFAM" id="SSF56349">
    <property type="entry name" value="DNA breaking-rejoining enzymes"/>
    <property type="match status" value="1"/>
</dbReference>
<dbReference type="AlphaFoldDB" id="A0A174ACY0"/>
<dbReference type="Gene3D" id="1.10.443.10">
    <property type="entry name" value="Intergrase catalytic core"/>
    <property type="match status" value="1"/>
</dbReference>
<dbReference type="InterPro" id="IPR044068">
    <property type="entry name" value="CB"/>
</dbReference>
<dbReference type="Proteomes" id="UP000095647">
    <property type="component" value="Unassembled WGS sequence"/>
</dbReference>
<dbReference type="InterPro" id="IPR011010">
    <property type="entry name" value="DNA_brk_join_enz"/>
</dbReference>
<dbReference type="InterPro" id="IPR010998">
    <property type="entry name" value="Integrase_recombinase_N"/>
</dbReference>
<dbReference type="InterPro" id="IPR002104">
    <property type="entry name" value="Integrase_catalytic"/>
</dbReference>
<evidence type="ECO:0000313" key="7">
    <source>
        <dbReference type="EMBL" id="CUN85749.1"/>
    </source>
</evidence>
<dbReference type="CDD" id="cd00397">
    <property type="entry name" value="DNA_BRE_C"/>
    <property type="match status" value="1"/>
</dbReference>
<accession>A0A174ACY0</accession>
<dbReference type="GO" id="GO:0015074">
    <property type="term" value="P:DNA integration"/>
    <property type="evidence" value="ECO:0007669"/>
    <property type="project" value="InterPro"/>
</dbReference>
<evidence type="ECO:0000256" key="1">
    <source>
        <dbReference type="ARBA" id="ARBA00008857"/>
    </source>
</evidence>
<feature type="domain" description="Core-binding (CB)" evidence="6">
    <location>
        <begin position="9"/>
        <end position="88"/>
    </location>
</feature>
<dbReference type="Pfam" id="PF00589">
    <property type="entry name" value="Phage_integrase"/>
    <property type="match status" value="1"/>
</dbReference>
<dbReference type="PROSITE" id="PS51900">
    <property type="entry name" value="CB"/>
    <property type="match status" value="1"/>
</dbReference>
<evidence type="ECO:0000259" key="5">
    <source>
        <dbReference type="PROSITE" id="PS51898"/>
    </source>
</evidence>
<reference evidence="7 8" key="1">
    <citation type="submission" date="2015-09" db="EMBL/GenBank/DDBJ databases">
        <authorList>
            <consortium name="Pathogen Informatics"/>
        </authorList>
    </citation>
    <scope>NUCLEOTIDE SEQUENCE [LARGE SCALE GENOMIC DNA]</scope>
    <source>
        <strain evidence="7 8">2789STDY5608824</strain>
    </source>
</reference>
<evidence type="ECO:0000259" key="6">
    <source>
        <dbReference type="PROSITE" id="PS51900"/>
    </source>
</evidence>
<gene>
    <name evidence="7" type="primary">xerD_4</name>
    <name evidence="7" type="ORF">ERS852382_01520</name>
</gene>
<dbReference type="PANTHER" id="PTHR30349">
    <property type="entry name" value="PHAGE INTEGRASE-RELATED"/>
    <property type="match status" value="1"/>
</dbReference>
<dbReference type="InterPro" id="IPR013762">
    <property type="entry name" value="Integrase-like_cat_sf"/>
</dbReference>
<name>A0A174ACY0_BIFAD</name>
<evidence type="ECO:0000313" key="8">
    <source>
        <dbReference type="Proteomes" id="UP000095647"/>
    </source>
</evidence>
<feature type="domain" description="Tyr recombinase" evidence="5">
    <location>
        <begin position="109"/>
        <end position="270"/>
    </location>
</feature>
<keyword evidence="2 4" id="KW-0238">DNA-binding</keyword>
<dbReference type="Gene3D" id="1.10.150.130">
    <property type="match status" value="1"/>
</dbReference>
<dbReference type="RefSeq" id="WP_055680534.1">
    <property type="nucleotide sequence ID" value="NZ_CYYI01000005.1"/>
</dbReference>
<dbReference type="InterPro" id="IPR050090">
    <property type="entry name" value="Tyrosine_recombinase_XerCD"/>
</dbReference>
<organism evidence="7 8">
    <name type="scientific">Bifidobacterium adolescentis</name>
    <dbReference type="NCBI Taxonomy" id="1680"/>
    <lineage>
        <taxon>Bacteria</taxon>
        <taxon>Bacillati</taxon>
        <taxon>Actinomycetota</taxon>
        <taxon>Actinomycetes</taxon>
        <taxon>Bifidobacteriales</taxon>
        <taxon>Bifidobacteriaceae</taxon>
        <taxon>Bifidobacterium</taxon>
    </lineage>
</organism>
<evidence type="ECO:0000256" key="2">
    <source>
        <dbReference type="ARBA" id="ARBA00023125"/>
    </source>
</evidence>